<comment type="similarity">
    <text evidence="1">Belongs to the CFA/CMAS family.</text>
</comment>
<dbReference type="Pfam" id="PF02353">
    <property type="entry name" value="CMAS"/>
    <property type="match status" value="1"/>
</dbReference>
<dbReference type="InterPro" id="IPR003333">
    <property type="entry name" value="CMAS"/>
</dbReference>
<dbReference type="HOGENOM" id="CLU_026434_6_2_11"/>
<dbReference type="STRING" id="1618207.UM93_05455"/>
<dbReference type="GO" id="GO:0008168">
    <property type="term" value="F:methyltransferase activity"/>
    <property type="evidence" value="ECO:0007669"/>
    <property type="project" value="UniProtKB-KW"/>
</dbReference>
<keyword evidence="5" id="KW-0443">Lipid metabolism</keyword>
<proteinExistence type="inferred from homology"/>
<dbReference type="GO" id="GO:0008610">
    <property type="term" value="P:lipid biosynthetic process"/>
    <property type="evidence" value="ECO:0007669"/>
    <property type="project" value="InterPro"/>
</dbReference>
<dbReference type="SUPFAM" id="SSF53335">
    <property type="entry name" value="S-adenosyl-L-methionine-dependent methyltransferases"/>
    <property type="match status" value="1"/>
</dbReference>
<dbReference type="KEGG" id="ari:UM93_05455"/>
<sequence>MTALIAQQLADLLEPLIGGELPVRIVAWDGSATAAHEGDDRPIVRLNSPAVLRRQLWGPGELALSQSYVLGELEVSGGLYPALRRVWEVVQQRRLSALKVTPALLAKLAVIARSAGAIGPRLAAPDSQAKLVGRLHSKLRDKRAISHHYDLSNDFYGLILDQRMAYSSGYWQDGANNLFDAQGAKCRLVGEKLELKPGMRVLDIGCGWGSLSIELAEQFDVEMVGVTISAEQRAFAIERSKRRGVAEQVEIRLQDYREITGGPFDAVVSLEMGEHVGQRNYPSYVTAIRENLKAGGTALVQQMSRRGKYPGGGPFIEAFIAPDMHMRPLGETIGFFEAGGLEVLGVQSLRKDYVQTIAAWRASFDKNIDAAVEMMGSEVARVWELYLAGGELTFAQGRMGVDQILMRKPEGSRL</sequence>
<evidence type="ECO:0000256" key="4">
    <source>
        <dbReference type="ARBA" id="ARBA00022691"/>
    </source>
</evidence>
<dbReference type="EMBL" id="CP011005">
    <property type="protein sequence ID" value="AJT41103.1"/>
    <property type="molecule type" value="Genomic_DNA"/>
</dbReference>
<dbReference type="RefSeq" id="WP_045074207.1">
    <property type="nucleotide sequence ID" value="NZ_CP011005.1"/>
</dbReference>
<name>A0A0D4BXR2_9MICC</name>
<keyword evidence="7" id="KW-1185">Reference proteome</keyword>
<dbReference type="GO" id="GO:0032259">
    <property type="term" value="P:methylation"/>
    <property type="evidence" value="ECO:0007669"/>
    <property type="project" value="UniProtKB-KW"/>
</dbReference>
<gene>
    <name evidence="6" type="ORF">UM93_05455</name>
</gene>
<evidence type="ECO:0000256" key="1">
    <source>
        <dbReference type="ARBA" id="ARBA00010815"/>
    </source>
</evidence>
<evidence type="ECO:0000313" key="7">
    <source>
        <dbReference type="Proteomes" id="UP000061839"/>
    </source>
</evidence>
<dbReference type="CDD" id="cd02440">
    <property type="entry name" value="AdoMet_MTases"/>
    <property type="match status" value="1"/>
</dbReference>
<evidence type="ECO:0000313" key="6">
    <source>
        <dbReference type="EMBL" id="AJT41103.1"/>
    </source>
</evidence>
<dbReference type="PANTHER" id="PTHR43667:SF1">
    <property type="entry name" value="CYCLOPROPANE-FATTY-ACYL-PHOSPHOLIPID SYNTHASE"/>
    <property type="match status" value="1"/>
</dbReference>
<dbReference type="PIRSF" id="PIRSF003085">
    <property type="entry name" value="CMAS"/>
    <property type="match status" value="1"/>
</dbReference>
<evidence type="ECO:0000256" key="3">
    <source>
        <dbReference type="ARBA" id="ARBA00022679"/>
    </source>
</evidence>
<keyword evidence="4" id="KW-0949">S-adenosyl-L-methionine</keyword>
<accession>A0A0D4BXR2</accession>
<dbReference type="Proteomes" id="UP000061839">
    <property type="component" value="Chromosome"/>
</dbReference>
<dbReference type="PANTHER" id="PTHR43667">
    <property type="entry name" value="CYCLOPROPANE-FATTY-ACYL-PHOSPHOLIPID SYNTHASE"/>
    <property type="match status" value="1"/>
</dbReference>
<dbReference type="PATRIC" id="fig|1618207.4.peg.1109"/>
<dbReference type="Gene3D" id="3.40.50.150">
    <property type="entry name" value="Vaccinia Virus protein VP39"/>
    <property type="match status" value="1"/>
</dbReference>
<keyword evidence="2" id="KW-0489">Methyltransferase</keyword>
<evidence type="ECO:0000256" key="5">
    <source>
        <dbReference type="ARBA" id="ARBA00023098"/>
    </source>
</evidence>
<dbReference type="OrthoDB" id="9782855at2"/>
<protein>
    <submittedName>
        <fullName evidence="6">Cyclopropane-fatty-acyl-phospholipid synthase</fullName>
    </submittedName>
</protein>
<dbReference type="InterPro" id="IPR050723">
    <property type="entry name" value="CFA/CMAS"/>
</dbReference>
<evidence type="ECO:0000256" key="2">
    <source>
        <dbReference type="ARBA" id="ARBA00022603"/>
    </source>
</evidence>
<dbReference type="AlphaFoldDB" id="A0A0D4BXR2"/>
<organism evidence="6 7">
    <name type="scientific">Psychromicrobium lacuslunae</name>
    <dbReference type="NCBI Taxonomy" id="1618207"/>
    <lineage>
        <taxon>Bacteria</taxon>
        <taxon>Bacillati</taxon>
        <taxon>Actinomycetota</taxon>
        <taxon>Actinomycetes</taxon>
        <taxon>Micrococcales</taxon>
        <taxon>Micrococcaceae</taxon>
        <taxon>Psychromicrobium</taxon>
    </lineage>
</organism>
<keyword evidence="3" id="KW-0808">Transferase</keyword>
<dbReference type="InterPro" id="IPR029063">
    <property type="entry name" value="SAM-dependent_MTases_sf"/>
</dbReference>
<reference evidence="6 7" key="1">
    <citation type="journal article" date="2015" name="Genome Announc.">
        <title>Complete Genome Sequencing of Protease-Producing Novel Arthrobacter sp. Strain IHBB 11108 Using PacBio Single-Molecule Real-Time Sequencing Technology.</title>
        <authorList>
            <person name="Kiran S."/>
            <person name="Swarnkar M.K."/>
            <person name="Pal M."/>
            <person name="Thakur R."/>
            <person name="Tewari R."/>
            <person name="Singh A.K."/>
            <person name="Gulati A."/>
        </authorList>
    </citation>
    <scope>NUCLEOTIDE SEQUENCE [LARGE SCALE GENOMIC DNA]</scope>
    <source>
        <strain evidence="6 7">IHBB 11108</strain>
    </source>
</reference>